<feature type="domain" description="Ig-like" evidence="14">
    <location>
        <begin position="406"/>
        <end position="480"/>
    </location>
</feature>
<dbReference type="PANTHER" id="PTHR13771:SF9">
    <property type="entry name" value="INTERCELLULAR ADHESION MOLECULE 5"/>
    <property type="match status" value="1"/>
</dbReference>
<keyword evidence="10" id="KW-0325">Glycoprotein</keyword>
<keyword evidence="5" id="KW-0677">Repeat</keyword>
<keyword evidence="3 13" id="KW-0812">Transmembrane</keyword>
<evidence type="ECO:0000259" key="14">
    <source>
        <dbReference type="PROSITE" id="PS50835"/>
    </source>
</evidence>
<sequence>MRVSVSPAPVTGLAVEGFQLDGGDGSCPPAKPATSLRQLGASFELLVEPAVLVVEYGGSVQLKLKTTCQDPTADGNVETSTLKRVVTTGPGEIVVELLNVTVWKSSVLCYYNCNQKRVMVPVNLTAYRKAPWGEGLPLEVGKRQELACNVHDVAPIQNLTVILWRGSEVLHTETFEQHSQDDPVTVRVTHVLTAQRQDNRQNVTCQALLNLAPYGPQLNTTSEPQTLNVYGKSAPASYRRLLRHGCGNWLIPGSEFKLELASRTLKLSTSQDGLRATAEVSHSQPGSFTLVCTVTVGGVEQRKEATVHVYHFPQPQLVISNPNVSCDELVAIECSSAPSWPPGLKLQLRGSRWAPHPWTEDPLVLGLTVSEEDDGAEFICDAQLGVGNETLQKSSATATLHVTCGPRLDDGSCPPSQNWTEGQDETLRCSAQGKPWPSVECTKDGETFPTGVPQPVTRAHAGIYQCRATNPLGTAVRNVTVWVDSVVLAALITGGMVYHIYYRKKKIREYRLQERQRQVEMEQRRTAGCSEETAALNGSAQNTQP</sequence>
<dbReference type="InterPro" id="IPR048679">
    <property type="entry name" value="ICAM1_3_5_D2"/>
</dbReference>
<dbReference type="FunFam" id="2.60.40.10:FF:000641">
    <property type="entry name" value="Intercellular adhesion molecule 1"/>
    <property type="match status" value="1"/>
</dbReference>
<dbReference type="Ensembl" id="ENSBJAT00000025580.1">
    <property type="protein sequence ID" value="ENSBJAP00000024896.1"/>
    <property type="gene ID" value="ENSBJAG00000015898.1"/>
</dbReference>
<dbReference type="InterPro" id="IPR036179">
    <property type="entry name" value="Ig-like_dom_sf"/>
</dbReference>
<evidence type="ECO:0000256" key="2">
    <source>
        <dbReference type="ARBA" id="ARBA00005925"/>
    </source>
</evidence>
<evidence type="ECO:0000313" key="15">
    <source>
        <dbReference type="Ensembl" id="ENSBJAP00000024896.1"/>
    </source>
</evidence>
<feature type="transmembrane region" description="Helical" evidence="13">
    <location>
        <begin position="479"/>
        <end position="501"/>
    </location>
</feature>
<keyword evidence="7 13" id="KW-1133">Transmembrane helix</keyword>
<dbReference type="InterPro" id="IPR047012">
    <property type="entry name" value="ICAM_VCAM"/>
</dbReference>
<evidence type="ECO:0000256" key="11">
    <source>
        <dbReference type="ARBA" id="ARBA00023319"/>
    </source>
</evidence>
<reference evidence="15" key="2">
    <citation type="submission" date="2025-09" db="UniProtKB">
        <authorList>
            <consortium name="Ensembl"/>
        </authorList>
    </citation>
    <scope>IDENTIFICATION</scope>
</reference>
<dbReference type="InterPro" id="IPR013783">
    <property type="entry name" value="Ig-like_fold"/>
</dbReference>
<evidence type="ECO:0000256" key="9">
    <source>
        <dbReference type="ARBA" id="ARBA00023157"/>
    </source>
</evidence>
<evidence type="ECO:0000256" key="3">
    <source>
        <dbReference type="ARBA" id="ARBA00022692"/>
    </source>
</evidence>
<dbReference type="Pfam" id="PF21146">
    <property type="entry name" value="ICAM1_3_5_D2"/>
    <property type="match status" value="1"/>
</dbReference>
<dbReference type="Gene3D" id="2.60.40.10">
    <property type="entry name" value="Immunoglobulins"/>
    <property type="match status" value="5"/>
</dbReference>
<keyword evidence="16" id="KW-1185">Reference proteome</keyword>
<dbReference type="InterPro" id="IPR013768">
    <property type="entry name" value="ICAM_N"/>
</dbReference>
<evidence type="ECO:0000256" key="1">
    <source>
        <dbReference type="ARBA" id="ARBA00004479"/>
    </source>
</evidence>
<dbReference type="Proteomes" id="UP000694555">
    <property type="component" value="Unplaced"/>
</dbReference>
<evidence type="ECO:0000256" key="12">
    <source>
        <dbReference type="SAM" id="MobiDB-lite"/>
    </source>
</evidence>
<dbReference type="InterPro" id="IPR007110">
    <property type="entry name" value="Ig-like_dom"/>
</dbReference>
<comment type="subcellular location">
    <subcellularLocation>
        <location evidence="1">Membrane</location>
        <topology evidence="1">Single-pass type I membrane protein</topology>
    </subcellularLocation>
</comment>
<feature type="region of interest" description="Disordered" evidence="12">
    <location>
        <begin position="523"/>
        <end position="545"/>
    </location>
</feature>
<keyword evidence="6" id="KW-0130">Cell adhesion</keyword>
<evidence type="ECO:0000256" key="4">
    <source>
        <dbReference type="ARBA" id="ARBA00022729"/>
    </source>
</evidence>
<dbReference type="GO" id="GO:0005178">
    <property type="term" value="F:integrin binding"/>
    <property type="evidence" value="ECO:0007669"/>
    <property type="project" value="InterPro"/>
</dbReference>
<evidence type="ECO:0000256" key="5">
    <source>
        <dbReference type="ARBA" id="ARBA00022737"/>
    </source>
</evidence>
<evidence type="ECO:0000256" key="8">
    <source>
        <dbReference type="ARBA" id="ARBA00023136"/>
    </source>
</evidence>
<dbReference type="GO" id="GO:0098609">
    <property type="term" value="P:cell-cell adhesion"/>
    <property type="evidence" value="ECO:0007669"/>
    <property type="project" value="InterPro"/>
</dbReference>
<dbReference type="SUPFAM" id="SSF48726">
    <property type="entry name" value="Immunoglobulin"/>
    <property type="match status" value="4"/>
</dbReference>
<keyword evidence="8 13" id="KW-0472">Membrane</keyword>
<evidence type="ECO:0000256" key="10">
    <source>
        <dbReference type="ARBA" id="ARBA00023180"/>
    </source>
</evidence>
<evidence type="ECO:0000313" key="16">
    <source>
        <dbReference type="Proteomes" id="UP000694555"/>
    </source>
</evidence>
<name>A0A8C0C0K7_9AVES</name>
<dbReference type="PRINTS" id="PR01472">
    <property type="entry name" value="ICAMVCAM1"/>
</dbReference>
<proteinExistence type="inferred from homology"/>
<reference evidence="15" key="1">
    <citation type="submission" date="2025-08" db="UniProtKB">
        <authorList>
            <consortium name="Ensembl"/>
        </authorList>
    </citation>
    <scope>IDENTIFICATION</scope>
</reference>
<evidence type="ECO:0000256" key="7">
    <source>
        <dbReference type="ARBA" id="ARBA00022989"/>
    </source>
</evidence>
<dbReference type="PROSITE" id="PS50835">
    <property type="entry name" value="IG_LIKE"/>
    <property type="match status" value="1"/>
</dbReference>
<dbReference type="InterPro" id="IPR003598">
    <property type="entry name" value="Ig_sub2"/>
</dbReference>
<dbReference type="InterPro" id="IPR003987">
    <property type="entry name" value="ICAM_VCAM_N"/>
</dbReference>
<comment type="similarity">
    <text evidence="2">Belongs to the immunoglobulin superfamily. ICAM family.</text>
</comment>
<dbReference type="PANTHER" id="PTHR13771">
    <property type="entry name" value="INTERCELLULAR ADHESION MOLECULE"/>
    <property type="match status" value="1"/>
</dbReference>
<dbReference type="SMART" id="SM00408">
    <property type="entry name" value="IGc2"/>
    <property type="match status" value="1"/>
</dbReference>
<feature type="compositionally biased region" description="Polar residues" evidence="12">
    <location>
        <begin position="536"/>
        <end position="545"/>
    </location>
</feature>
<organism evidence="15 16">
    <name type="scientific">Buteo japonicus</name>
    <dbReference type="NCBI Taxonomy" id="224669"/>
    <lineage>
        <taxon>Eukaryota</taxon>
        <taxon>Metazoa</taxon>
        <taxon>Chordata</taxon>
        <taxon>Craniata</taxon>
        <taxon>Vertebrata</taxon>
        <taxon>Euteleostomi</taxon>
        <taxon>Archelosauria</taxon>
        <taxon>Archosauria</taxon>
        <taxon>Dinosauria</taxon>
        <taxon>Saurischia</taxon>
        <taxon>Theropoda</taxon>
        <taxon>Coelurosauria</taxon>
        <taxon>Aves</taxon>
        <taxon>Neognathae</taxon>
        <taxon>Neoaves</taxon>
        <taxon>Telluraves</taxon>
        <taxon>Accipitrimorphae</taxon>
        <taxon>Accipitriformes</taxon>
        <taxon>Accipitridae</taxon>
        <taxon>Accipitrinae</taxon>
        <taxon>Buteo</taxon>
    </lineage>
</organism>
<protein>
    <recommendedName>
        <fullName evidence="14">Ig-like domain-containing protein</fullName>
    </recommendedName>
</protein>
<keyword evidence="4" id="KW-0732">Signal</keyword>
<evidence type="ECO:0000256" key="6">
    <source>
        <dbReference type="ARBA" id="ARBA00022889"/>
    </source>
</evidence>
<evidence type="ECO:0000256" key="13">
    <source>
        <dbReference type="SAM" id="Phobius"/>
    </source>
</evidence>
<dbReference type="Pfam" id="PF13895">
    <property type="entry name" value="Ig_2"/>
    <property type="match status" value="1"/>
</dbReference>
<dbReference type="GO" id="GO:0005886">
    <property type="term" value="C:plasma membrane"/>
    <property type="evidence" value="ECO:0007669"/>
    <property type="project" value="TreeGrafter"/>
</dbReference>
<accession>A0A8C0C0K7</accession>
<dbReference type="AlphaFoldDB" id="A0A8C0C0K7"/>
<keyword evidence="9" id="KW-1015">Disulfide bond</keyword>
<dbReference type="Pfam" id="PF03921">
    <property type="entry name" value="ICAM_N"/>
    <property type="match status" value="1"/>
</dbReference>
<keyword evidence="11" id="KW-0393">Immunoglobulin domain</keyword>